<dbReference type="RefSeq" id="WP_177169009.1">
    <property type="nucleotide sequence ID" value="NZ_FNOW01000017.1"/>
</dbReference>
<feature type="transmembrane region" description="Helical" evidence="1">
    <location>
        <begin position="6"/>
        <end position="25"/>
    </location>
</feature>
<dbReference type="Proteomes" id="UP000198672">
    <property type="component" value="Unassembled WGS sequence"/>
</dbReference>
<dbReference type="AlphaFoldDB" id="A0A1H3FCH9"/>
<keyword evidence="3" id="KW-1185">Reference proteome</keyword>
<organism evidence="2 3">
    <name type="scientific">Allochromatium warmingii</name>
    <name type="common">Chromatium warmingii</name>
    <dbReference type="NCBI Taxonomy" id="61595"/>
    <lineage>
        <taxon>Bacteria</taxon>
        <taxon>Pseudomonadati</taxon>
        <taxon>Pseudomonadota</taxon>
        <taxon>Gammaproteobacteria</taxon>
        <taxon>Chromatiales</taxon>
        <taxon>Chromatiaceae</taxon>
        <taxon>Allochromatium</taxon>
    </lineage>
</organism>
<name>A0A1H3FCH9_ALLWA</name>
<accession>A0A1H3FCH9</accession>
<keyword evidence="1" id="KW-0812">Transmembrane</keyword>
<keyword evidence="1" id="KW-0472">Membrane</keyword>
<evidence type="ECO:0000313" key="2">
    <source>
        <dbReference type="EMBL" id="SDX88078.1"/>
    </source>
</evidence>
<keyword evidence="1" id="KW-1133">Transmembrane helix</keyword>
<dbReference type="EMBL" id="FNOW01000017">
    <property type="protein sequence ID" value="SDX88078.1"/>
    <property type="molecule type" value="Genomic_DNA"/>
</dbReference>
<dbReference type="STRING" id="61595.SAMN05421644_11744"/>
<proteinExistence type="predicted"/>
<gene>
    <name evidence="2" type="ORF">SAMN05421644_11744</name>
</gene>
<sequence>MVKLLLAPLVVFVMLALWVSVQWFYARFQTRHPQLGPFRRNDGGCSCGQGQCSSNGVQ</sequence>
<evidence type="ECO:0000256" key="1">
    <source>
        <dbReference type="SAM" id="Phobius"/>
    </source>
</evidence>
<reference evidence="3" key="1">
    <citation type="submission" date="2016-10" db="EMBL/GenBank/DDBJ databases">
        <authorList>
            <person name="Varghese N."/>
            <person name="Submissions S."/>
        </authorList>
    </citation>
    <scope>NUCLEOTIDE SEQUENCE [LARGE SCALE GENOMIC DNA]</scope>
    <source>
        <strain evidence="3">DSM 173</strain>
    </source>
</reference>
<evidence type="ECO:0000313" key="3">
    <source>
        <dbReference type="Proteomes" id="UP000198672"/>
    </source>
</evidence>
<protein>
    <submittedName>
        <fullName evidence="2">Uncharacterized protein</fullName>
    </submittedName>
</protein>